<name>A0A9P4M6R6_9PEZI</name>
<reference evidence="3" key="1">
    <citation type="journal article" date="2020" name="Stud. Mycol.">
        <title>101 Dothideomycetes genomes: a test case for predicting lifestyles and emergence of pathogens.</title>
        <authorList>
            <person name="Haridas S."/>
            <person name="Albert R."/>
            <person name="Binder M."/>
            <person name="Bloem J."/>
            <person name="Labutti K."/>
            <person name="Salamov A."/>
            <person name="Andreopoulos B."/>
            <person name="Baker S."/>
            <person name="Barry K."/>
            <person name="Bills G."/>
            <person name="Bluhm B."/>
            <person name="Cannon C."/>
            <person name="Castanera R."/>
            <person name="Culley D."/>
            <person name="Daum C."/>
            <person name="Ezra D."/>
            <person name="Gonzalez J."/>
            <person name="Henrissat B."/>
            <person name="Kuo A."/>
            <person name="Liang C."/>
            <person name="Lipzen A."/>
            <person name="Lutzoni F."/>
            <person name="Magnuson J."/>
            <person name="Mondo S."/>
            <person name="Nolan M."/>
            <person name="Ohm R."/>
            <person name="Pangilinan J."/>
            <person name="Park H.-J."/>
            <person name="Ramirez L."/>
            <person name="Alfaro M."/>
            <person name="Sun H."/>
            <person name="Tritt A."/>
            <person name="Yoshinaga Y."/>
            <person name="Zwiers L.-H."/>
            <person name="Turgeon B."/>
            <person name="Goodwin S."/>
            <person name="Spatafora J."/>
            <person name="Crous P."/>
            <person name="Grigoriev I."/>
        </authorList>
    </citation>
    <scope>NUCLEOTIDE SEQUENCE</scope>
    <source>
        <strain evidence="3">CBS 133067</strain>
    </source>
</reference>
<comment type="similarity">
    <text evidence="1">Belongs to the PP2C family.</text>
</comment>
<gene>
    <name evidence="3" type="ORF">NA57DRAFT_22019</name>
</gene>
<dbReference type="CDD" id="cd00143">
    <property type="entry name" value="PP2Cc"/>
    <property type="match status" value="1"/>
</dbReference>
<dbReference type="PROSITE" id="PS51746">
    <property type="entry name" value="PPM_2"/>
    <property type="match status" value="1"/>
</dbReference>
<comment type="catalytic activity">
    <reaction evidence="1">
        <text>O-phospho-L-seryl-[protein] + H2O = L-seryl-[protein] + phosphate</text>
        <dbReference type="Rhea" id="RHEA:20629"/>
        <dbReference type="Rhea" id="RHEA-COMP:9863"/>
        <dbReference type="Rhea" id="RHEA-COMP:11604"/>
        <dbReference type="ChEBI" id="CHEBI:15377"/>
        <dbReference type="ChEBI" id="CHEBI:29999"/>
        <dbReference type="ChEBI" id="CHEBI:43474"/>
        <dbReference type="ChEBI" id="CHEBI:83421"/>
        <dbReference type="EC" id="3.1.3.16"/>
    </reaction>
</comment>
<comment type="catalytic activity">
    <reaction evidence="1">
        <text>O-phospho-L-threonyl-[protein] + H2O = L-threonyl-[protein] + phosphate</text>
        <dbReference type="Rhea" id="RHEA:47004"/>
        <dbReference type="Rhea" id="RHEA-COMP:11060"/>
        <dbReference type="Rhea" id="RHEA-COMP:11605"/>
        <dbReference type="ChEBI" id="CHEBI:15377"/>
        <dbReference type="ChEBI" id="CHEBI:30013"/>
        <dbReference type="ChEBI" id="CHEBI:43474"/>
        <dbReference type="ChEBI" id="CHEBI:61977"/>
        <dbReference type="EC" id="3.1.3.16"/>
    </reaction>
</comment>
<feature type="non-terminal residue" evidence="3">
    <location>
        <position position="344"/>
    </location>
</feature>
<dbReference type="PANTHER" id="PTHR12320">
    <property type="entry name" value="PROTEIN PHOSPHATASE 2C"/>
    <property type="match status" value="1"/>
</dbReference>
<dbReference type="InterPro" id="IPR001932">
    <property type="entry name" value="PPM-type_phosphatase-like_dom"/>
</dbReference>
<organism evidence="3 4">
    <name type="scientific">Rhizodiscina lignyota</name>
    <dbReference type="NCBI Taxonomy" id="1504668"/>
    <lineage>
        <taxon>Eukaryota</taxon>
        <taxon>Fungi</taxon>
        <taxon>Dikarya</taxon>
        <taxon>Ascomycota</taxon>
        <taxon>Pezizomycotina</taxon>
        <taxon>Dothideomycetes</taxon>
        <taxon>Pleosporomycetidae</taxon>
        <taxon>Aulographales</taxon>
        <taxon>Rhizodiscinaceae</taxon>
        <taxon>Rhizodiscina</taxon>
    </lineage>
</organism>
<keyword evidence="1" id="KW-0378">Hydrolase</keyword>
<dbReference type="EMBL" id="ML978125">
    <property type="protein sequence ID" value="KAF2099598.1"/>
    <property type="molecule type" value="Genomic_DNA"/>
</dbReference>
<protein>
    <recommendedName>
        <fullName evidence="1">Protein phosphatase</fullName>
        <ecNumber evidence="1">3.1.3.16</ecNumber>
    </recommendedName>
</protein>
<comment type="cofactor">
    <cofactor evidence="1">
        <name>Mg(2+)</name>
        <dbReference type="ChEBI" id="CHEBI:18420"/>
    </cofactor>
</comment>
<dbReference type="EC" id="3.1.3.16" evidence="1"/>
<keyword evidence="1" id="KW-0460">Magnesium</keyword>
<feature type="non-terminal residue" evidence="3">
    <location>
        <position position="1"/>
    </location>
</feature>
<keyword evidence="1" id="KW-0904">Protein phosphatase</keyword>
<dbReference type="InterPro" id="IPR039123">
    <property type="entry name" value="PPTC7"/>
</dbReference>
<accession>A0A9P4M6R6</accession>
<dbReference type="InterPro" id="IPR036457">
    <property type="entry name" value="PPM-type-like_dom_sf"/>
</dbReference>
<dbReference type="OrthoDB" id="60843at2759"/>
<dbReference type="AlphaFoldDB" id="A0A9P4M6R6"/>
<dbReference type="Gene3D" id="3.60.40.10">
    <property type="entry name" value="PPM-type phosphatase domain"/>
    <property type="match status" value="2"/>
</dbReference>
<proteinExistence type="inferred from homology"/>
<dbReference type="PANTHER" id="PTHR12320:SF1">
    <property type="entry name" value="PROTEIN PHOSPHATASE PTC7 HOMOLOG"/>
    <property type="match status" value="1"/>
</dbReference>
<dbReference type="SMART" id="SM00332">
    <property type="entry name" value="PP2Cc"/>
    <property type="match status" value="1"/>
</dbReference>
<keyword evidence="1" id="KW-0479">Metal-binding</keyword>
<keyword evidence="1" id="KW-0464">Manganese</keyword>
<evidence type="ECO:0000256" key="1">
    <source>
        <dbReference type="RuleBase" id="RU366020"/>
    </source>
</evidence>
<dbReference type="Proteomes" id="UP000799772">
    <property type="component" value="Unassembled WGS sequence"/>
</dbReference>
<sequence>RFSYGLSASYSAKRQRLDPERNLYTFDPYVRLKKTATELRNGPKDKKSRPQSGQDAFFISSVGDTDSIAFGVVDGVGGWEESGVDPADFAHGLCDYMASAARTFPEGFNTSEARPKDLLEIGYLKVMEDMSIAAGGSTACVATVDSAGHLEVANLGDSGFIHFGLNAVRYVSPPQTHAFNTPYQLSKLPPKMLEQMKLFQGGAKPFAEHPDDSAITDHQMRHGDVLIFATDGVWDNLSPQDTLEIVNRVMVSAGAWVESSDGVEVGEPLRRLSKRAAGQTSNRDEVNLTAVLALAITKEAKEASLNTKRDGPFAREVQRLYPAENWRGGKADDICAVVAIAIEE</sequence>
<dbReference type="GO" id="GO:0004722">
    <property type="term" value="F:protein serine/threonine phosphatase activity"/>
    <property type="evidence" value="ECO:0007669"/>
    <property type="project" value="UniProtKB-EC"/>
</dbReference>
<dbReference type="GO" id="GO:0046872">
    <property type="term" value="F:metal ion binding"/>
    <property type="evidence" value="ECO:0007669"/>
    <property type="project" value="UniProtKB-UniRule"/>
</dbReference>
<comment type="caution">
    <text evidence="3">The sequence shown here is derived from an EMBL/GenBank/DDBJ whole genome shotgun (WGS) entry which is preliminary data.</text>
</comment>
<comment type="cofactor">
    <cofactor evidence="1">
        <name>Mn(2+)</name>
        <dbReference type="ChEBI" id="CHEBI:29035"/>
    </cofactor>
</comment>
<evidence type="ECO:0000259" key="2">
    <source>
        <dbReference type="PROSITE" id="PS51746"/>
    </source>
</evidence>
<feature type="domain" description="PPM-type phosphatase" evidence="2">
    <location>
        <begin position="40"/>
        <end position="341"/>
    </location>
</feature>
<dbReference type="SUPFAM" id="SSF81606">
    <property type="entry name" value="PP2C-like"/>
    <property type="match status" value="1"/>
</dbReference>
<evidence type="ECO:0000313" key="4">
    <source>
        <dbReference type="Proteomes" id="UP000799772"/>
    </source>
</evidence>
<evidence type="ECO:0000313" key="3">
    <source>
        <dbReference type="EMBL" id="KAF2099598.1"/>
    </source>
</evidence>
<keyword evidence="4" id="KW-1185">Reference proteome</keyword>